<dbReference type="GO" id="GO:0004789">
    <property type="term" value="F:thiamine-phosphate diphosphorylase activity"/>
    <property type="evidence" value="ECO:0007669"/>
    <property type="project" value="UniProtKB-UniRule"/>
</dbReference>
<evidence type="ECO:0000256" key="3">
    <source>
        <dbReference type="ARBA" id="ARBA00004769"/>
    </source>
</evidence>
<feature type="binding site" evidence="18">
    <location>
        <begin position="63"/>
        <end position="67"/>
    </location>
    <ligand>
        <name>4-amino-2-methyl-5-(diphosphooxymethyl)pyrimidine</name>
        <dbReference type="ChEBI" id="CHEBI:57841"/>
    </ligand>
</feature>
<evidence type="ECO:0000256" key="13">
    <source>
        <dbReference type="ARBA" id="ARBA00023268"/>
    </source>
</evidence>
<organism evidence="21 22">
    <name type="scientific">Lachnobacterium bovis DSM 14045</name>
    <dbReference type="NCBI Taxonomy" id="1122142"/>
    <lineage>
        <taxon>Bacteria</taxon>
        <taxon>Bacillati</taxon>
        <taxon>Bacillota</taxon>
        <taxon>Clostridia</taxon>
        <taxon>Lachnospirales</taxon>
        <taxon>Lachnospiraceae</taxon>
        <taxon>Lachnobacterium</taxon>
    </lineage>
</organism>
<dbReference type="FunFam" id="3.20.20.70:FF:000096">
    <property type="entry name" value="Thiamine-phosphate synthase"/>
    <property type="match status" value="1"/>
</dbReference>
<comment type="pathway">
    <text evidence="4 18">Cofactor biosynthesis; thiamine diphosphate biosynthesis; thiamine phosphate from 4-amino-2-methyl-5-diphosphomethylpyrimidine and 4-methyl-5-(2-phosphoethyl)-thiazole: step 1/1.</text>
</comment>
<comment type="pathway">
    <text evidence="3">Cofactor biosynthesis; thiamine diphosphate biosynthesis; 4-amino-2-methyl-5-diphosphomethylpyrimidine from 5-amino-1-(5-phospho-D-ribosyl)imidazole: step 3/3.</text>
</comment>
<dbReference type="NCBIfam" id="TIGR00693">
    <property type="entry name" value="thiE"/>
    <property type="match status" value="1"/>
</dbReference>
<dbReference type="EMBL" id="FNPG01000013">
    <property type="protein sequence ID" value="SDY32786.1"/>
    <property type="molecule type" value="Genomic_DNA"/>
</dbReference>
<dbReference type="GO" id="GO:0005829">
    <property type="term" value="C:cytosol"/>
    <property type="evidence" value="ECO:0007669"/>
    <property type="project" value="TreeGrafter"/>
</dbReference>
<evidence type="ECO:0000256" key="9">
    <source>
        <dbReference type="ARBA" id="ARBA00022777"/>
    </source>
</evidence>
<dbReference type="STRING" id="1122142.SAMN02910414_01305"/>
<dbReference type="InterPro" id="IPR013785">
    <property type="entry name" value="Aldolase_TIM"/>
</dbReference>
<dbReference type="Pfam" id="PF08543">
    <property type="entry name" value="Phos_pyr_kin"/>
    <property type="match status" value="1"/>
</dbReference>
<dbReference type="GO" id="GO:0009229">
    <property type="term" value="P:thiamine diphosphate biosynthetic process"/>
    <property type="evidence" value="ECO:0007669"/>
    <property type="project" value="UniProtKB-UniRule"/>
</dbReference>
<dbReference type="GO" id="GO:0005524">
    <property type="term" value="F:ATP binding"/>
    <property type="evidence" value="ECO:0007669"/>
    <property type="project" value="UniProtKB-KW"/>
</dbReference>
<evidence type="ECO:0000256" key="8">
    <source>
        <dbReference type="ARBA" id="ARBA00022741"/>
    </source>
</evidence>
<dbReference type="CDD" id="cd00564">
    <property type="entry name" value="TMP_TenI"/>
    <property type="match status" value="1"/>
</dbReference>
<feature type="binding site" evidence="18">
    <location>
        <begin position="160"/>
        <end position="162"/>
    </location>
    <ligand>
        <name>2-[(2R,5Z)-2-carboxy-4-methylthiazol-5(2H)-ylidene]ethyl phosphate</name>
        <dbReference type="ChEBI" id="CHEBI:62899"/>
    </ligand>
</feature>
<evidence type="ECO:0000256" key="12">
    <source>
        <dbReference type="ARBA" id="ARBA00022977"/>
    </source>
</evidence>
<evidence type="ECO:0000259" key="20">
    <source>
        <dbReference type="Pfam" id="PF08543"/>
    </source>
</evidence>
<feature type="domain" description="Thiamine phosphate synthase/TenI" evidence="19">
    <location>
        <begin position="32"/>
        <end position="213"/>
    </location>
</feature>
<dbReference type="CDD" id="cd01169">
    <property type="entry name" value="HMPP_kinase"/>
    <property type="match status" value="1"/>
</dbReference>
<dbReference type="InterPro" id="IPR013749">
    <property type="entry name" value="PM/HMP-P_kinase-1"/>
</dbReference>
<dbReference type="SUPFAM" id="SSF51391">
    <property type="entry name" value="Thiamin phosphate synthase"/>
    <property type="match status" value="1"/>
</dbReference>
<keyword evidence="22" id="KW-1185">Reference proteome</keyword>
<evidence type="ECO:0000259" key="19">
    <source>
        <dbReference type="Pfam" id="PF02581"/>
    </source>
</evidence>
<evidence type="ECO:0000256" key="6">
    <source>
        <dbReference type="ARBA" id="ARBA00022679"/>
    </source>
</evidence>
<dbReference type="OrthoDB" id="9810880at2"/>
<keyword evidence="6 18" id="KW-0808">Transferase</keyword>
<comment type="catalytic activity">
    <reaction evidence="15 18">
        <text>4-methyl-5-(2-phosphooxyethyl)-thiazole + 4-amino-2-methyl-5-(diphosphooxymethyl)pyrimidine + H(+) = thiamine phosphate + diphosphate</text>
        <dbReference type="Rhea" id="RHEA:22328"/>
        <dbReference type="ChEBI" id="CHEBI:15378"/>
        <dbReference type="ChEBI" id="CHEBI:33019"/>
        <dbReference type="ChEBI" id="CHEBI:37575"/>
        <dbReference type="ChEBI" id="CHEBI:57841"/>
        <dbReference type="ChEBI" id="CHEBI:58296"/>
        <dbReference type="EC" id="2.5.1.3"/>
    </reaction>
</comment>
<comment type="similarity">
    <text evidence="18">Belongs to the thiamine-phosphate synthase family.</text>
</comment>
<dbReference type="Proteomes" id="UP000183918">
    <property type="component" value="Unassembled WGS sequence"/>
</dbReference>
<proteinExistence type="inferred from homology"/>
<keyword evidence="10" id="KW-0067">ATP-binding</keyword>
<keyword evidence="11 18" id="KW-0460">Magnesium</keyword>
<dbReference type="UniPathway" id="UPA00060">
    <property type="reaction ID" value="UER00141"/>
</dbReference>
<evidence type="ECO:0000256" key="14">
    <source>
        <dbReference type="ARBA" id="ARBA00037917"/>
    </source>
</evidence>
<accession>A0A1H3IYI3</accession>
<evidence type="ECO:0000256" key="7">
    <source>
        <dbReference type="ARBA" id="ARBA00022723"/>
    </source>
</evidence>
<comment type="catalytic activity">
    <reaction evidence="17 18">
        <text>2-[(2R,5Z)-2-carboxy-4-methylthiazol-5(2H)-ylidene]ethyl phosphate + 4-amino-2-methyl-5-(diphosphooxymethyl)pyrimidine + 2 H(+) = thiamine phosphate + CO2 + diphosphate</text>
        <dbReference type="Rhea" id="RHEA:47844"/>
        <dbReference type="ChEBI" id="CHEBI:15378"/>
        <dbReference type="ChEBI" id="CHEBI:16526"/>
        <dbReference type="ChEBI" id="CHEBI:33019"/>
        <dbReference type="ChEBI" id="CHEBI:37575"/>
        <dbReference type="ChEBI" id="CHEBI:57841"/>
        <dbReference type="ChEBI" id="CHEBI:62899"/>
        <dbReference type="EC" id="2.5.1.3"/>
    </reaction>
</comment>
<comment type="function">
    <text evidence="18">Condenses 4-methyl-5-(beta-hydroxyethyl)thiazole monophosphate (THZ-P) and 2-methyl-4-amino-5-hydroxymethyl pyrimidine pyrophosphate (HMP-PP) to form thiamine monophosphate (TMP).</text>
</comment>
<keyword evidence="8" id="KW-0547">Nucleotide-binding</keyword>
<keyword evidence="9 21" id="KW-0418">Kinase</keyword>
<comment type="catalytic activity">
    <reaction evidence="1">
        <text>4-amino-5-hydroxymethyl-2-methylpyrimidine + ATP = 4-amino-2-methyl-5-(phosphooxymethyl)pyrimidine + ADP + H(+)</text>
        <dbReference type="Rhea" id="RHEA:23096"/>
        <dbReference type="ChEBI" id="CHEBI:15378"/>
        <dbReference type="ChEBI" id="CHEBI:16892"/>
        <dbReference type="ChEBI" id="CHEBI:30616"/>
        <dbReference type="ChEBI" id="CHEBI:58354"/>
        <dbReference type="ChEBI" id="CHEBI:456216"/>
        <dbReference type="EC" id="2.7.1.49"/>
    </reaction>
</comment>
<dbReference type="PANTHER" id="PTHR20858:SF17">
    <property type="entry name" value="HYDROXYMETHYLPYRIMIDINE_PHOSPHOMETHYLPYRIMIDINE KINASE THI20-RELATED"/>
    <property type="match status" value="1"/>
</dbReference>
<keyword evidence="7 18" id="KW-0479">Metal-binding</keyword>
<feature type="binding site" evidence="18">
    <location>
        <position position="190"/>
    </location>
    <ligand>
        <name>2-[(2R,5Z)-2-carboxy-4-methylthiazol-5(2H)-ylidene]ethyl phosphate</name>
        <dbReference type="ChEBI" id="CHEBI:62899"/>
    </ligand>
</feature>
<evidence type="ECO:0000256" key="18">
    <source>
        <dbReference type="HAMAP-Rule" id="MF_00097"/>
    </source>
</evidence>
<feature type="binding site" evidence="18">
    <location>
        <position position="134"/>
    </location>
    <ligand>
        <name>4-amino-2-methyl-5-(diphosphooxymethyl)pyrimidine</name>
        <dbReference type="ChEBI" id="CHEBI:57841"/>
    </ligand>
</feature>
<dbReference type="InterPro" id="IPR036206">
    <property type="entry name" value="ThiamineP_synth_sf"/>
</dbReference>
<feature type="domain" description="Pyridoxamine kinase/Phosphomethylpyrimidine kinase" evidence="20">
    <location>
        <begin position="247"/>
        <end position="511"/>
    </location>
</feature>
<comment type="pathway">
    <text evidence="14">Cofactor biosynthesis; thiamine diphosphate biosynthesis; 4-amino-2-methyl-5-diphosphomethylpyrimidine from 5-amino-1-(5-phospho-D-ribosyl)imidazole: step 2/3.</text>
</comment>
<keyword evidence="13" id="KW-0511">Multifunctional enzyme</keyword>
<dbReference type="GO" id="GO:0009228">
    <property type="term" value="P:thiamine biosynthetic process"/>
    <property type="evidence" value="ECO:0007669"/>
    <property type="project" value="UniProtKB-KW"/>
</dbReference>
<dbReference type="GO" id="GO:0000287">
    <property type="term" value="F:magnesium ion binding"/>
    <property type="evidence" value="ECO:0007669"/>
    <property type="project" value="UniProtKB-UniRule"/>
</dbReference>
<evidence type="ECO:0000256" key="16">
    <source>
        <dbReference type="ARBA" id="ARBA00047851"/>
    </source>
</evidence>
<evidence type="ECO:0000256" key="15">
    <source>
        <dbReference type="ARBA" id="ARBA00047334"/>
    </source>
</evidence>
<dbReference type="InterPro" id="IPR022998">
    <property type="entry name" value="ThiamineP_synth_TenI"/>
</dbReference>
<dbReference type="InterPro" id="IPR029056">
    <property type="entry name" value="Ribokinase-like"/>
</dbReference>
<feature type="binding site" evidence="18">
    <location>
        <position position="163"/>
    </location>
    <ligand>
        <name>4-amino-2-methyl-5-(diphosphooxymethyl)pyrimidine</name>
        <dbReference type="ChEBI" id="CHEBI:57841"/>
    </ligand>
</feature>
<dbReference type="EC" id="2.5.1.3" evidence="18"/>
<keyword evidence="12 18" id="KW-0784">Thiamine biosynthesis</keyword>
<comment type="cofactor">
    <cofactor evidence="18">
        <name>Mg(2+)</name>
        <dbReference type="ChEBI" id="CHEBI:18420"/>
    </cofactor>
    <text evidence="18">Binds 1 Mg(2+) ion per subunit.</text>
</comment>
<dbReference type="AlphaFoldDB" id="A0A1H3IYI3"/>
<evidence type="ECO:0000256" key="11">
    <source>
        <dbReference type="ARBA" id="ARBA00022842"/>
    </source>
</evidence>
<comment type="similarity">
    <text evidence="5">Belongs to the ThiD family.</text>
</comment>
<dbReference type="Gene3D" id="3.20.20.70">
    <property type="entry name" value="Aldolase class I"/>
    <property type="match status" value="1"/>
</dbReference>
<dbReference type="InterPro" id="IPR034291">
    <property type="entry name" value="TMP_synthase"/>
</dbReference>
<dbReference type="HAMAP" id="MF_00097">
    <property type="entry name" value="TMP_synthase"/>
    <property type="match status" value="1"/>
</dbReference>
<evidence type="ECO:0000256" key="17">
    <source>
        <dbReference type="ARBA" id="ARBA00047883"/>
    </source>
</evidence>
<name>A0A1H3IYI3_9FIRM</name>
<evidence type="ECO:0000313" key="22">
    <source>
        <dbReference type="Proteomes" id="UP000183918"/>
    </source>
</evidence>
<protein>
    <recommendedName>
        <fullName evidence="18">Thiamine-phosphate synthase</fullName>
        <shortName evidence="18">TP synthase</shortName>
        <shortName evidence="18">TPS</shortName>
        <ecNumber evidence="18">2.5.1.3</ecNumber>
    </recommendedName>
    <alternativeName>
        <fullName evidence="18">Thiamine-phosphate pyrophosphorylase</fullName>
        <shortName evidence="18">TMP pyrophosphorylase</shortName>
        <shortName evidence="18">TMP-PPase</shortName>
    </alternativeName>
</protein>
<dbReference type="InterPro" id="IPR004399">
    <property type="entry name" value="HMP/HMP-P_kinase_dom"/>
</dbReference>
<sequence length="518" mass="56330">MEKKLKENKITNYIVEVINNSKKNQLVNQLNLYGVTDSMWTRENRTLANQVKEAIENGVTMIQYREKNLSQDEKKEEAKELLDICHKKSIPFLIDDDVYLAKEIDADGVHLGQKDMSPVKARQILGADKIIGVTAKTVEQALKAQSEGANYLGCGAAFVTSTKKDTYVISHNVLKEICSKVSIPVVAIGGINEKNGMNLIGTGICGMAVVGAIFASENIAESVKKLKNITKQFMRKTKTVLTIAGSDSSGGAGIQADLKTMNANKVYGMSAITAITAQNTTGVSMINNVTPELLDAQLESIFTDIYPDSIKIGMISDKEQVRVISEKLKKYEAKNIVLDPVMVATSGANLSEDETINEAKKLLYPLATVITPNIPEAEILAEQEIKNSCDMEKAAEIIANKYGCSVLLKGGHCVNDANDFLCEISGTESKTSDDIVSKKSCKTQYQFKKNWINGDRINNQNTHGTGCTLSSAIASNLAKGYDLKNSIIHAKKYIEKAIGANLDLGEGSGPMAHFVTEL</sequence>
<evidence type="ECO:0000256" key="5">
    <source>
        <dbReference type="ARBA" id="ARBA00009879"/>
    </source>
</evidence>
<gene>
    <name evidence="18" type="primary">thiE</name>
    <name evidence="21" type="ORF">SAMN02910414_01305</name>
</gene>
<evidence type="ECO:0000256" key="10">
    <source>
        <dbReference type="ARBA" id="ARBA00022840"/>
    </source>
</evidence>
<comment type="caution">
    <text evidence="18">Lacks conserved residue(s) required for the propagation of feature annotation.</text>
</comment>
<feature type="binding site" evidence="18">
    <location>
        <position position="115"/>
    </location>
    <ligand>
        <name>Mg(2+)</name>
        <dbReference type="ChEBI" id="CHEBI:18420"/>
    </ligand>
</feature>
<evidence type="ECO:0000313" key="21">
    <source>
        <dbReference type="EMBL" id="SDY32786.1"/>
    </source>
</evidence>
<dbReference type="Pfam" id="PF02581">
    <property type="entry name" value="TMP-TENI"/>
    <property type="match status" value="1"/>
</dbReference>
<dbReference type="PANTHER" id="PTHR20858">
    <property type="entry name" value="PHOSPHOMETHYLPYRIMIDINE KINASE"/>
    <property type="match status" value="1"/>
</dbReference>
<evidence type="ECO:0000256" key="2">
    <source>
        <dbReference type="ARBA" id="ARBA00000565"/>
    </source>
</evidence>
<comment type="catalytic activity">
    <reaction evidence="16 18">
        <text>2-(2-carboxy-4-methylthiazol-5-yl)ethyl phosphate + 4-amino-2-methyl-5-(diphosphooxymethyl)pyrimidine + 2 H(+) = thiamine phosphate + CO2 + diphosphate</text>
        <dbReference type="Rhea" id="RHEA:47848"/>
        <dbReference type="ChEBI" id="CHEBI:15378"/>
        <dbReference type="ChEBI" id="CHEBI:16526"/>
        <dbReference type="ChEBI" id="CHEBI:33019"/>
        <dbReference type="ChEBI" id="CHEBI:37575"/>
        <dbReference type="ChEBI" id="CHEBI:57841"/>
        <dbReference type="ChEBI" id="CHEBI:62890"/>
        <dbReference type="EC" id="2.5.1.3"/>
    </reaction>
</comment>
<feature type="binding site" evidence="18">
    <location>
        <position position="96"/>
    </location>
    <ligand>
        <name>Mg(2+)</name>
        <dbReference type="ChEBI" id="CHEBI:18420"/>
    </ligand>
</feature>
<reference evidence="21 22" key="1">
    <citation type="submission" date="2016-10" db="EMBL/GenBank/DDBJ databases">
        <authorList>
            <person name="de Groot N.N."/>
        </authorList>
    </citation>
    <scope>NUCLEOTIDE SEQUENCE [LARGE SCALE GENOMIC DNA]</scope>
    <source>
        <strain evidence="21 22">DSM 14045</strain>
    </source>
</reference>
<evidence type="ECO:0000256" key="4">
    <source>
        <dbReference type="ARBA" id="ARBA00005165"/>
    </source>
</evidence>
<evidence type="ECO:0000256" key="1">
    <source>
        <dbReference type="ARBA" id="ARBA00000151"/>
    </source>
</evidence>
<dbReference type="NCBIfam" id="TIGR00097">
    <property type="entry name" value="HMP-P_kinase"/>
    <property type="match status" value="1"/>
</dbReference>
<dbReference type="GO" id="GO:0008972">
    <property type="term" value="F:phosphomethylpyrimidine kinase activity"/>
    <property type="evidence" value="ECO:0007669"/>
    <property type="project" value="UniProtKB-EC"/>
</dbReference>
<feature type="binding site" evidence="18">
    <location>
        <position position="95"/>
    </location>
    <ligand>
        <name>4-amino-2-methyl-5-(diphosphooxymethyl)pyrimidine</name>
        <dbReference type="ChEBI" id="CHEBI:57841"/>
    </ligand>
</feature>
<dbReference type="SUPFAM" id="SSF53613">
    <property type="entry name" value="Ribokinase-like"/>
    <property type="match status" value="1"/>
</dbReference>
<dbReference type="Gene3D" id="3.40.1190.20">
    <property type="match status" value="1"/>
</dbReference>
<dbReference type="GO" id="GO:0008902">
    <property type="term" value="F:hydroxymethylpyrimidine kinase activity"/>
    <property type="evidence" value="ECO:0007669"/>
    <property type="project" value="UniProtKB-EC"/>
</dbReference>
<comment type="catalytic activity">
    <reaction evidence="2">
        <text>4-amino-2-methyl-5-(phosphooxymethyl)pyrimidine + ATP = 4-amino-2-methyl-5-(diphosphooxymethyl)pyrimidine + ADP</text>
        <dbReference type="Rhea" id="RHEA:19893"/>
        <dbReference type="ChEBI" id="CHEBI:30616"/>
        <dbReference type="ChEBI" id="CHEBI:57841"/>
        <dbReference type="ChEBI" id="CHEBI:58354"/>
        <dbReference type="ChEBI" id="CHEBI:456216"/>
        <dbReference type="EC" id="2.7.4.7"/>
    </reaction>
</comment>
<dbReference type="FunFam" id="3.40.1190.20:FF:000003">
    <property type="entry name" value="Phosphomethylpyrimidine kinase ThiD"/>
    <property type="match status" value="1"/>
</dbReference>
<dbReference type="RefSeq" id="WP_074717245.1">
    <property type="nucleotide sequence ID" value="NZ_FNPG01000013.1"/>
</dbReference>